<protein>
    <submittedName>
        <fullName evidence="2">Cyclase family protein</fullName>
    </submittedName>
</protein>
<gene>
    <name evidence="2" type="ORF">LZC95_10160</name>
</gene>
<dbReference type="InterPro" id="IPR037175">
    <property type="entry name" value="KFase_sf"/>
</dbReference>
<accession>A0ABZ2KEV5</accession>
<dbReference type="RefSeq" id="WP_394847812.1">
    <property type="nucleotide sequence ID" value="NZ_CP089982.1"/>
</dbReference>
<dbReference type="Gene3D" id="3.50.30.50">
    <property type="entry name" value="Putative cyclase"/>
    <property type="match status" value="1"/>
</dbReference>
<dbReference type="PROSITE" id="PS51257">
    <property type="entry name" value="PROKAR_LIPOPROTEIN"/>
    <property type="match status" value="1"/>
</dbReference>
<feature type="chain" id="PRO_5045467542" evidence="1">
    <location>
        <begin position="17"/>
        <end position="275"/>
    </location>
</feature>
<dbReference type="SUPFAM" id="SSF102198">
    <property type="entry name" value="Putative cyclase"/>
    <property type="match status" value="1"/>
</dbReference>
<keyword evidence="1" id="KW-0732">Signal</keyword>
<dbReference type="Proteomes" id="UP001379533">
    <property type="component" value="Chromosome"/>
</dbReference>
<organism evidence="2 3">
    <name type="scientific">Pendulispora brunnea</name>
    <dbReference type="NCBI Taxonomy" id="2905690"/>
    <lineage>
        <taxon>Bacteria</taxon>
        <taxon>Pseudomonadati</taxon>
        <taxon>Myxococcota</taxon>
        <taxon>Myxococcia</taxon>
        <taxon>Myxococcales</taxon>
        <taxon>Sorangiineae</taxon>
        <taxon>Pendulisporaceae</taxon>
        <taxon>Pendulispora</taxon>
    </lineage>
</organism>
<reference evidence="2 3" key="1">
    <citation type="submission" date="2021-12" db="EMBL/GenBank/DDBJ databases">
        <title>Discovery of the Pendulisporaceae a myxobacterial family with distinct sporulation behavior and unique specialized metabolism.</title>
        <authorList>
            <person name="Garcia R."/>
            <person name="Popoff A."/>
            <person name="Bader C.D."/>
            <person name="Loehr J."/>
            <person name="Walesch S."/>
            <person name="Walt C."/>
            <person name="Boldt J."/>
            <person name="Bunk B."/>
            <person name="Haeckl F.J.F.P.J."/>
            <person name="Gunesch A.P."/>
            <person name="Birkelbach J."/>
            <person name="Nuebel U."/>
            <person name="Pietschmann T."/>
            <person name="Bach T."/>
            <person name="Mueller R."/>
        </authorList>
    </citation>
    <scope>NUCLEOTIDE SEQUENCE [LARGE SCALE GENOMIC DNA]</scope>
    <source>
        <strain evidence="2 3">MSr12523</strain>
    </source>
</reference>
<dbReference type="Pfam" id="PF04199">
    <property type="entry name" value="Cyclase"/>
    <property type="match status" value="1"/>
</dbReference>
<evidence type="ECO:0000313" key="3">
    <source>
        <dbReference type="Proteomes" id="UP001379533"/>
    </source>
</evidence>
<keyword evidence="3" id="KW-1185">Reference proteome</keyword>
<dbReference type="PANTHER" id="PTHR31118">
    <property type="entry name" value="CYCLASE-LIKE PROTEIN 2"/>
    <property type="match status" value="1"/>
</dbReference>
<dbReference type="PANTHER" id="PTHR31118:SF12">
    <property type="entry name" value="CYCLASE-LIKE PROTEIN 2"/>
    <property type="match status" value="1"/>
</dbReference>
<evidence type="ECO:0000313" key="2">
    <source>
        <dbReference type="EMBL" id="WXA97197.1"/>
    </source>
</evidence>
<feature type="signal peptide" evidence="1">
    <location>
        <begin position="1"/>
        <end position="16"/>
    </location>
</feature>
<dbReference type="InterPro" id="IPR007325">
    <property type="entry name" value="KFase/CYL"/>
</dbReference>
<dbReference type="EMBL" id="CP089982">
    <property type="protein sequence ID" value="WXA97197.1"/>
    <property type="molecule type" value="Genomic_DNA"/>
</dbReference>
<sequence length="275" mass="29202">MIRLSLAAALALTACAANSPPEPTRLNAAHVESIALQPGARLVDLSYPYDTTTVYWPTDTSGFVLDKLHWGQTEGGYFYASAKMCSAEHGGTHLDAPIHFAEGRATADKIALERLVAPATVIDISASAAQNRDALLSVRDIEAFERAHGRIEPKTIVLIRTGWSDRWPDRKRYLGDDKPGDASNLHFPGIGEDAARALVARGVAAVGIDTASIDNGPSKTFMTHRILLGADIPAFENVASMKDLPPRGAMVIALPMKIGGGSGGPVRVVAVLPPH</sequence>
<proteinExistence type="predicted"/>
<evidence type="ECO:0000256" key="1">
    <source>
        <dbReference type="SAM" id="SignalP"/>
    </source>
</evidence>
<name>A0ABZ2KEV5_9BACT</name>